<sequence length="145" mass="16344">MKFQNVALEEGFNILETKVESNHEAVLNLVKAKIFYEEGHEDSSLRGKGGRKAEDDVGYLGRQSVYGKSGFNLPNRCGVWSSAMNCAKCNRTYDALKYGFPDFKKHILQFDIVKGEKNVDFKEIEAIMRKVCLSKVENSFGVVHG</sequence>
<comment type="caution">
    <text evidence="1">The sequence shown here is derived from an EMBL/GenBank/DDBJ whole genome shotgun (WGS) entry which is preliminary data.</text>
</comment>
<organism evidence="1 2">
    <name type="scientific">Cinchona calisaya</name>
    <dbReference type="NCBI Taxonomy" id="153742"/>
    <lineage>
        <taxon>Eukaryota</taxon>
        <taxon>Viridiplantae</taxon>
        <taxon>Streptophyta</taxon>
        <taxon>Embryophyta</taxon>
        <taxon>Tracheophyta</taxon>
        <taxon>Spermatophyta</taxon>
        <taxon>Magnoliopsida</taxon>
        <taxon>eudicotyledons</taxon>
        <taxon>Gunneridae</taxon>
        <taxon>Pentapetalae</taxon>
        <taxon>asterids</taxon>
        <taxon>lamiids</taxon>
        <taxon>Gentianales</taxon>
        <taxon>Rubiaceae</taxon>
        <taxon>Cinchonoideae</taxon>
        <taxon>Cinchoneae</taxon>
        <taxon>Cinchona</taxon>
    </lineage>
</organism>
<evidence type="ECO:0000313" key="1">
    <source>
        <dbReference type="EMBL" id="KAL3534437.1"/>
    </source>
</evidence>
<evidence type="ECO:0000313" key="2">
    <source>
        <dbReference type="Proteomes" id="UP001630127"/>
    </source>
</evidence>
<dbReference type="Proteomes" id="UP001630127">
    <property type="component" value="Unassembled WGS sequence"/>
</dbReference>
<dbReference type="AlphaFoldDB" id="A0ABD3ATA3"/>
<reference evidence="1 2" key="1">
    <citation type="submission" date="2024-11" db="EMBL/GenBank/DDBJ databases">
        <title>A near-complete genome assembly of Cinchona calisaya.</title>
        <authorList>
            <person name="Lian D.C."/>
            <person name="Zhao X.W."/>
            <person name="Wei L."/>
        </authorList>
    </citation>
    <scope>NUCLEOTIDE SEQUENCE [LARGE SCALE GENOMIC DNA]</scope>
    <source>
        <tissue evidence="1">Nenye</tissue>
    </source>
</reference>
<accession>A0ABD3ATA3</accession>
<dbReference type="EMBL" id="JBJUIK010000002">
    <property type="protein sequence ID" value="KAL3534437.1"/>
    <property type="molecule type" value="Genomic_DNA"/>
</dbReference>
<gene>
    <name evidence="1" type="ORF">ACH5RR_002898</name>
</gene>
<proteinExistence type="predicted"/>
<name>A0ABD3ATA3_9GENT</name>
<protein>
    <submittedName>
        <fullName evidence="1">Uncharacterized protein</fullName>
    </submittedName>
</protein>
<keyword evidence="2" id="KW-1185">Reference proteome</keyword>